<feature type="compositionally biased region" description="Low complexity" evidence="1">
    <location>
        <begin position="555"/>
        <end position="564"/>
    </location>
</feature>
<name>A0A077R5G4_9BASI</name>
<protein>
    <submittedName>
        <fullName evidence="2">Uncharacterized protein</fullName>
    </submittedName>
</protein>
<feature type="compositionally biased region" description="Polar residues" evidence="1">
    <location>
        <begin position="445"/>
        <end position="463"/>
    </location>
</feature>
<feature type="compositionally biased region" description="Polar residues" evidence="1">
    <location>
        <begin position="873"/>
        <end position="901"/>
    </location>
</feature>
<feature type="compositionally biased region" description="Low complexity" evidence="1">
    <location>
        <begin position="380"/>
        <end position="394"/>
    </location>
</feature>
<feature type="compositionally biased region" description="Polar residues" evidence="1">
    <location>
        <begin position="65"/>
        <end position="78"/>
    </location>
</feature>
<reference evidence="2" key="1">
    <citation type="journal article" date="2014" name="Genome Biol. Evol.">
        <title>Gene Loss Rather Than Gene Gain Is Associated with a Host Jump from Monocots to Dicots in the Smut Fungus Melanopsichium pennsylvanicum.</title>
        <authorList>
            <person name="Sharma R."/>
            <person name="Mishra B."/>
            <person name="Runge F."/>
            <person name="Thines M."/>
        </authorList>
    </citation>
    <scope>NUCLEOTIDE SEQUENCE</scope>
    <source>
        <strain evidence="2">4</strain>
    </source>
</reference>
<feature type="region of interest" description="Disordered" evidence="1">
    <location>
        <begin position="1"/>
        <end position="102"/>
    </location>
</feature>
<sequence>MGSSKHKPNLSESSTSSSENETASRASSSGHAQASSSQQQQPSMSRWERLRRPSAASSSKRPNFSEVSRTNSAHSSAVTSPTSTFFPLPSPIGGPSQGMLRTASDDSYMHILAASAAAKRAALESEGATSDAASIMSFTCSLSKEFDRQRTEVDTLNASRTDLAGSAAKSQPQTEKGQAWLDTTFNKLSARYRAPKKNANPKASARPIKPHFLDLSSVICPTPAPVDPVTASTEDESEAGDRTSSSSSSFNSGPDSSFEAMSGWDNSSADTSIELRTPQNEEDRQLTCSAYDLTTPRPSQLQRFASAQSTATSKWELMLPSPPRLSPLMPNFNLPTSNASTPGLAPPSANQYGFAVPPPMIRGVTVDDIHHKPSSVAMTSNNSASLAPSGPSAGMRQLRKQKSFDNPAELRRRQKQEWIIGGPMPPGFGGNPGLTIGIPKPQHFNHPSGNGLLSPQSAMSSHTLDPRRQRSGMQLRSPSGGHAMLPPQEPIHLRIAEMSRPSAMQRGLSHDAAGASLQHHNVASMSPPQRPGLVPRASSGALRTLGPLVSDIDPSSTTGFSSSSRPNHYTRPGSDRRMLITSPLHSPVGGSVPLPPLLPASSRGSYGSSVGTESLPPTPMSATFMRNLPFSSRDERIKPTPSSPREVRTPRDLHHNNTLQHSAAPMMGSALGLMPGQMVRAYSDAPYSFLSEEASRVHTGSRLRGESVSSHDSDTIDAHGGVPIRSMYATQTTPRQKIRPELRREHTSNAIMVSPPKPKPQPLEYLTAPVGEIAGPSTAASASITPRSSSLKDLIAAGAGVEGLEERARLRASLDSDNGSDSSLAYTKPSPLLVQGLVETRVSTVGGGSDAESLSSNAITPTNSYHTNLVATPTNANGGSKWSPDNSPTNHRKAATTTSGFQGARQRANSRADEWAANLRKLTTRGPAAAGASK</sequence>
<evidence type="ECO:0000256" key="1">
    <source>
        <dbReference type="SAM" id="MobiDB-lite"/>
    </source>
</evidence>
<feature type="region of interest" description="Disordered" evidence="1">
    <location>
        <begin position="700"/>
        <end position="720"/>
    </location>
</feature>
<dbReference type="EMBL" id="HG529604">
    <property type="protein sequence ID" value="CDI54122.1"/>
    <property type="molecule type" value="Genomic_DNA"/>
</dbReference>
<accession>A0A077R5G4</accession>
<feature type="region of interest" description="Disordered" evidence="1">
    <location>
        <begin position="445"/>
        <end position="487"/>
    </location>
</feature>
<organism evidence="2">
    <name type="scientific">Melanopsichium pennsylvanicum 4</name>
    <dbReference type="NCBI Taxonomy" id="1398559"/>
    <lineage>
        <taxon>Eukaryota</taxon>
        <taxon>Fungi</taxon>
        <taxon>Dikarya</taxon>
        <taxon>Basidiomycota</taxon>
        <taxon>Ustilaginomycotina</taxon>
        <taxon>Ustilaginomycetes</taxon>
        <taxon>Ustilaginales</taxon>
        <taxon>Ustilaginaceae</taxon>
        <taxon>Melanopsichium</taxon>
    </lineage>
</organism>
<feature type="region of interest" description="Disordered" evidence="1">
    <location>
        <begin position="224"/>
        <end position="270"/>
    </location>
</feature>
<feature type="region of interest" description="Disordered" evidence="1">
    <location>
        <begin position="545"/>
        <end position="651"/>
    </location>
</feature>
<proteinExistence type="predicted"/>
<feature type="compositionally biased region" description="Low complexity" evidence="1">
    <location>
        <begin position="53"/>
        <end position="62"/>
    </location>
</feature>
<feature type="compositionally biased region" description="Low complexity" evidence="1">
    <location>
        <begin position="244"/>
        <end position="257"/>
    </location>
</feature>
<feature type="compositionally biased region" description="Basic and acidic residues" evidence="1">
    <location>
        <begin position="703"/>
        <end position="717"/>
    </location>
</feature>
<dbReference type="AlphaFoldDB" id="A0A077R5G4"/>
<feature type="region of interest" description="Disordered" evidence="1">
    <location>
        <begin position="374"/>
        <end position="409"/>
    </location>
</feature>
<feature type="compositionally biased region" description="Low complexity" evidence="1">
    <location>
        <begin position="11"/>
        <end position="45"/>
    </location>
</feature>
<feature type="region of interest" description="Disordered" evidence="1">
    <location>
        <begin position="873"/>
        <end position="912"/>
    </location>
</feature>
<evidence type="ECO:0000313" key="2">
    <source>
        <dbReference type="EMBL" id="CDI54122.1"/>
    </source>
</evidence>